<name>A0A5B8L0X7_9HYPH</name>
<dbReference type="KEGG" id="niy:FQ775_13595"/>
<keyword evidence="4" id="KW-1185">Reference proteome</keyword>
<dbReference type="EMBL" id="CP042301">
    <property type="protein sequence ID" value="QDZ01330.1"/>
    <property type="molecule type" value="Genomic_DNA"/>
</dbReference>
<organism evidence="3 4">
    <name type="scientific">Nitratireductor mangrovi</name>
    <dbReference type="NCBI Taxonomy" id="2599600"/>
    <lineage>
        <taxon>Bacteria</taxon>
        <taxon>Pseudomonadati</taxon>
        <taxon>Pseudomonadota</taxon>
        <taxon>Alphaproteobacteria</taxon>
        <taxon>Hyphomicrobiales</taxon>
        <taxon>Phyllobacteriaceae</taxon>
        <taxon>Nitratireductor</taxon>
    </lineage>
</organism>
<dbReference type="SUPFAM" id="SSF52096">
    <property type="entry name" value="ClpP/crotonase"/>
    <property type="match status" value="1"/>
</dbReference>
<gene>
    <name evidence="3" type="ORF">FQ775_13595</name>
</gene>
<dbReference type="InterPro" id="IPR001753">
    <property type="entry name" value="Enoyl-CoA_hydra/iso"/>
</dbReference>
<dbReference type="OrthoDB" id="9775794at2"/>
<sequence length="254" mass="26892">MGESVLERVEGGTAVLTLNRPEARNALNRALVDDLKTRLRQLDGDPAITAIVITGADPVFCAGADLKEIAPVGVEAAFARAEASMDLHRLLPRLRKPVIAAVNGHALAGGCGLALACDLVVAADTAQFGYPETPRGLVAALVMVNLTRLVGRRTALELLLTGRRVTAERARELGMINEVVGKTDLMPRALTLAAELGGHPPTAVSFTKSLFYEVAELPFDSALARARDVNLRMRMTDAGMRGAAAFFEKGGKGK</sequence>
<proteinExistence type="inferred from homology"/>
<dbReference type="InterPro" id="IPR029045">
    <property type="entry name" value="ClpP/crotonase-like_dom_sf"/>
</dbReference>
<evidence type="ECO:0000313" key="4">
    <source>
        <dbReference type="Proteomes" id="UP000321389"/>
    </source>
</evidence>
<dbReference type="PROSITE" id="PS00166">
    <property type="entry name" value="ENOYL_COA_HYDRATASE"/>
    <property type="match status" value="1"/>
</dbReference>
<dbReference type="PANTHER" id="PTHR11941:SF54">
    <property type="entry name" value="ENOYL-COA HYDRATASE, MITOCHONDRIAL"/>
    <property type="match status" value="1"/>
</dbReference>
<evidence type="ECO:0000256" key="1">
    <source>
        <dbReference type="ARBA" id="ARBA00005254"/>
    </source>
</evidence>
<accession>A0A5B8L0X7</accession>
<dbReference type="Pfam" id="PF00378">
    <property type="entry name" value="ECH_1"/>
    <property type="match status" value="1"/>
</dbReference>
<dbReference type="GO" id="GO:0016853">
    <property type="term" value="F:isomerase activity"/>
    <property type="evidence" value="ECO:0007669"/>
    <property type="project" value="UniProtKB-KW"/>
</dbReference>
<dbReference type="AlphaFoldDB" id="A0A5B8L0X7"/>
<dbReference type="GO" id="GO:0006635">
    <property type="term" value="P:fatty acid beta-oxidation"/>
    <property type="evidence" value="ECO:0007669"/>
    <property type="project" value="TreeGrafter"/>
</dbReference>
<protein>
    <submittedName>
        <fullName evidence="3">Enoyl-CoA hydratase/isomerase family protein</fullName>
    </submittedName>
</protein>
<dbReference type="PANTHER" id="PTHR11941">
    <property type="entry name" value="ENOYL-COA HYDRATASE-RELATED"/>
    <property type="match status" value="1"/>
</dbReference>
<dbReference type="InterPro" id="IPR018376">
    <property type="entry name" value="Enoyl-CoA_hyd/isom_CS"/>
</dbReference>
<dbReference type="RefSeq" id="WP_146299975.1">
    <property type="nucleotide sequence ID" value="NZ_CP042301.2"/>
</dbReference>
<dbReference type="CDD" id="cd06558">
    <property type="entry name" value="crotonase-like"/>
    <property type="match status" value="1"/>
</dbReference>
<reference evidence="3" key="1">
    <citation type="submission" date="2020-04" db="EMBL/GenBank/DDBJ databases">
        <title>Nitratireductor sp. nov. isolated from mangrove soil.</title>
        <authorList>
            <person name="Ye Y."/>
        </authorList>
    </citation>
    <scope>NUCLEOTIDE SEQUENCE</scope>
    <source>
        <strain evidence="3">SY7</strain>
    </source>
</reference>
<comment type="similarity">
    <text evidence="1 2">Belongs to the enoyl-CoA hydratase/isomerase family.</text>
</comment>
<dbReference type="Proteomes" id="UP000321389">
    <property type="component" value="Chromosome"/>
</dbReference>
<evidence type="ECO:0000256" key="2">
    <source>
        <dbReference type="RuleBase" id="RU003707"/>
    </source>
</evidence>
<dbReference type="Gene3D" id="3.90.226.10">
    <property type="entry name" value="2-enoyl-CoA Hydratase, Chain A, domain 1"/>
    <property type="match status" value="1"/>
</dbReference>
<evidence type="ECO:0000313" key="3">
    <source>
        <dbReference type="EMBL" id="QDZ01330.1"/>
    </source>
</evidence>